<name>A0A1V6RTV7_9EURO</name>
<evidence type="ECO:0000313" key="2">
    <source>
        <dbReference type="Proteomes" id="UP000191518"/>
    </source>
</evidence>
<organism evidence="1 2">
    <name type="scientific">Penicillium vulpinum</name>
    <dbReference type="NCBI Taxonomy" id="29845"/>
    <lineage>
        <taxon>Eukaryota</taxon>
        <taxon>Fungi</taxon>
        <taxon>Dikarya</taxon>
        <taxon>Ascomycota</taxon>
        <taxon>Pezizomycotina</taxon>
        <taxon>Eurotiomycetes</taxon>
        <taxon>Eurotiomycetidae</taxon>
        <taxon>Eurotiales</taxon>
        <taxon>Aspergillaceae</taxon>
        <taxon>Penicillium</taxon>
    </lineage>
</organism>
<keyword evidence="2" id="KW-1185">Reference proteome</keyword>
<dbReference type="SUPFAM" id="SSF63829">
    <property type="entry name" value="Calcium-dependent phosphotriesterase"/>
    <property type="match status" value="1"/>
</dbReference>
<gene>
    <name evidence="1" type="ORF">PENVUL_c026G02516</name>
</gene>
<evidence type="ECO:0008006" key="3">
    <source>
        <dbReference type="Google" id="ProtNLM"/>
    </source>
</evidence>
<sequence>MDQEGNFYLRDSKSGWGREIANFTPPTNPSIYFVRSLIMQSKVIWTTEVNKNGVFISPDGKTLYIPDTGVSNFRPSNKNPYGKRVLWAFNMS</sequence>
<protein>
    <recommendedName>
        <fullName evidence="3">SMP-30/Gluconolactonase/LRE-like region domain-containing protein</fullName>
    </recommendedName>
</protein>
<proteinExistence type="predicted"/>
<dbReference type="AlphaFoldDB" id="A0A1V6RTV7"/>
<comment type="caution">
    <text evidence="1">The sequence shown here is derived from an EMBL/GenBank/DDBJ whole genome shotgun (WGS) entry which is preliminary data.</text>
</comment>
<dbReference type="Proteomes" id="UP000191518">
    <property type="component" value="Unassembled WGS sequence"/>
</dbReference>
<reference evidence="2" key="1">
    <citation type="journal article" date="2017" name="Nat. Microbiol.">
        <title>Global analysis of biosynthetic gene clusters reveals vast potential of secondary metabolite production in Penicillium species.</title>
        <authorList>
            <person name="Nielsen J.C."/>
            <person name="Grijseels S."/>
            <person name="Prigent S."/>
            <person name="Ji B."/>
            <person name="Dainat J."/>
            <person name="Nielsen K.F."/>
            <person name="Frisvad J.C."/>
            <person name="Workman M."/>
            <person name="Nielsen J."/>
        </authorList>
    </citation>
    <scope>NUCLEOTIDE SEQUENCE [LARGE SCALE GENOMIC DNA]</scope>
    <source>
        <strain evidence="2">IBT 29486</strain>
    </source>
</reference>
<evidence type="ECO:0000313" key="1">
    <source>
        <dbReference type="EMBL" id="OQE05215.1"/>
    </source>
</evidence>
<dbReference type="STRING" id="29845.A0A1V6RTV7"/>
<accession>A0A1V6RTV7</accession>
<dbReference type="EMBL" id="MDYP01000026">
    <property type="protein sequence ID" value="OQE05215.1"/>
    <property type="molecule type" value="Genomic_DNA"/>
</dbReference>